<evidence type="ECO:0000256" key="5">
    <source>
        <dbReference type="ARBA" id="ARBA00023288"/>
    </source>
</evidence>
<proteinExistence type="predicted"/>
<evidence type="ECO:0000256" key="1">
    <source>
        <dbReference type="ARBA" id="ARBA00022475"/>
    </source>
</evidence>
<dbReference type="Gene3D" id="3.40.190.10">
    <property type="entry name" value="Periplasmic binding protein-like II"/>
    <property type="match status" value="1"/>
</dbReference>
<sequence>MKKMTKMLVATGLLGALVLTGCSSNTKEESKKTTSEGKTELSVSVWGYDSNPEFKAMFDAFEASHKDVKIKVVDIAAEDYENKITTMLSGGDKTDVLGMKDVGSYTNYANKGQLEDLTSIVENVDDKDNYKGNLDSYKTDEDKYFAMPFRKDMYFVYYNKKMFDDAGIEYPDNLTWDEYEELAKKLTTEKDGKKVYGSYLHSWNGLVQATAAVQTGNNNLDGKYGYFEDYYNRFLKLQDEGYAMDYATIKSTKTTYSSVFETEQTAMMPMGSFYLGKLIKTKAAGETNVDWAITQLPQPKKGEVITYGGPTGFGVSKQSENKELAKEFVEFCSGKEGALAVSKIGMTTAYQSDEIIDTLLGLEGMPQDDVSKATLKPDVSDFELLPSKNASIVNQILNEEHELIMVGDETPAKGIANMEKRVKQEVE</sequence>
<reference evidence="7 8" key="1">
    <citation type="submission" date="2017-05" db="EMBL/GenBank/DDBJ databases">
        <title>Vagococcus spp. assemblies.</title>
        <authorList>
            <person name="Gulvik C.A."/>
        </authorList>
    </citation>
    <scope>NUCLEOTIDE SEQUENCE [LARGE SCALE GENOMIC DNA]</scope>
    <source>
        <strain evidence="7 8">SS1994</strain>
    </source>
</reference>
<feature type="signal peptide" evidence="6">
    <location>
        <begin position="1"/>
        <end position="23"/>
    </location>
</feature>
<name>A0A429ZCZ0_9ENTE</name>
<dbReference type="InterPro" id="IPR006059">
    <property type="entry name" value="SBP"/>
</dbReference>
<dbReference type="AlphaFoldDB" id="A0A429ZCZ0"/>
<gene>
    <name evidence="7" type="ORF">CBF36_09975</name>
</gene>
<protein>
    <recommendedName>
        <fullName evidence="9">Sugar ABC transporter substrate-binding protein</fullName>
    </recommendedName>
</protein>
<evidence type="ECO:0000256" key="3">
    <source>
        <dbReference type="ARBA" id="ARBA00023136"/>
    </source>
</evidence>
<evidence type="ECO:0008006" key="9">
    <source>
        <dbReference type="Google" id="ProtNLM"/>
    </source>
</evidence>
<keyword evidence="4" id="KW-0564">Palmitate</keyword>
<dbReference type="Pfam" id="PF01547">
    <property type="entry name" value="SBP_bac_1"/>
    <property type="match status" value="1"/>
</dbReference>
<dbReference type="PANTHER" id="PTHR43649">
    <property type="entry name" value="ARABINOSE-BINDING PROTEIN-RELATED"/>
    <property type="match status" value="1"/>
</dbReference>
<keyword evidence="1" id="KW-1003">Cell membrane</keyword>
<dbReference type="RefSeq" id="WP_125958286.1">
    <property type="nucleotide sequence ID" value="NZ_JAQEJV010000020.1"/>
</dbReference>
<keyword evidence="5" id="KW-0449">Lipoprotein</keyword>
<dbReference type="PROSITE" id="PS51257">
    <property type="entry name" value="PROKAR_LIPOPROTEIN"/>
    <property type="match status" value="1"/>
</dbReference>
<evidence type="ECO:0000256" key="6">
    <source>
        <dbReference type="SAM" id="SignalP"/>
    </source>
</evidence>
<dbReference type="OrthoDB" id="9782846at2"/>
<keyword evidence="3" id="KW-0472">Membrane</keyword>
<organism evidence="7 8">
    <name type="scientific">Vagococcus bubulae</name>
    <dbReference type="NCBI Taxonomy" id="1977868"/>
    <lineage>
        <taxon>Bacteria</taxon>
        <taxon>Bacillati</taxon>
        <taxon>Bacillota</taxon>
        <taxon>Bacilli</taxon>
        <taxon>Lactobacillales</taxon>
        <taxon>Enterococcaceae</taxon>
        <taxon>Vagococcus</taxon>
    </lineage>
</organism>
<evidence type="ECO:0000313" key="8">
    <source>
        <dbReference type="Proteomes" id="UP000288490"/>
    </source>
</evidence>
<dbReference type="SUPFAM" id="SSF53850">
    <property type="entry name" value="Periplasmic binding protein-like II"/>
    <property type="match status" value="1"/>
</dbReference>
<evidence type="ECO:0000256" key="2">
    <source>
        <dbReference type="ARBA" id="ARBA00022729"/>
    </source>
</evidence>
<dbReference type="PANTHER" id="PTHR43649:SF33">
    <property type="entry name" value="POLYGALACTURONAN_RHAMNOGALACTURONAN-BINDING PROTEIN YTCQ"/>
    <property type="match status" value="1"/>
</dbReference>
<dbReference type="Proteomes" id="UP000288490">
    <property type="component" value="Unassembled WGS sequence"/>
</dbReference>
<evidence type="ECO:0000313" key="7">
    <source>
        <dbReference type="EMBL" id="RST91551.1"/>
    </source>
</evidence>
<dbReference type="InterPro" id="IPR050490">
    <property type="entry name" value="Bact_solute-bd_prot1"/>
</dbReference>
<accession>A0A429ZCZ0</accession>
<comment type="caution">
    <text evidence="7">The sequence shown here is derived from an EMBL/GenBank/DDBJ whole genome shotgun (WGS) entry which is preliminary data.</text>
</comment>
<feature type="chain" id="PRO_5039582187" description="Sugar ABC transporter substrate-binding protein" evidence="6">
    <location>
        <begin position="24"/>
        <end position="427"/>
    </location>
</feature>
<keyword evidence="8" id="KW-1185">Reference proteome</keyword>
<evidence type="ECO:0000256" key="4">
    <source>
        <dbReference type="ARBA" id="ARBA00023139"/>
    </source>
</evidence>
<dbReference type="EMBL" id="NGJT01000022">
    <property type="protein sequence ID" value="RST91551.1"/>
    <property type="molecule type" value="Genomic_DNA"/>
</dbReference>
<dbReference type="CDD" id="cd13585">
    <property type="entry name" value="PBP2_TMBP_like"/>
    <property type="match status" value="1"/>
</dbReference>
<keyword evidence="2 6" id="KW-0732">Signal</keyword>